<comment type="caution">
    <text evidence="4">The sequence shown here is derived from an EMBL/GenBank/DDBJ whole genome shotgun (WGS) entry which is preliminary data.</text>
</comment>
<dbReference type="InterPro" id="IPR005162">
    <property type="entry name" value="Retrotrans_gag_dom"/>
</dbReference>
<dbReference type="AlphaFoldDB" id="A0A815YXI2"/>
<protein>
    <recommendedName>
        <fullName evidence="3">CCHC-type domain-containing protein</fullName>
    </recommendedName>
</protein>
<dbReference type="InterPro" id="IPR036875">
    <property type="entry name" value="Znf_CCHC_sf"/>
</dbReference>
<feature type="domain" description="CCHC-type" evidence="3">
    <location>
        <begin position="467"/>
        <end position="482"/>
    </location>
</feature>
<feature type="region of interest" description="Disordered" evidence="2">
    <location>
        <begin position="479"/>
        <end position="498"/>
    </location>
</feature>
<keyword evidence="1" id="KW-0479">Metal-binding</keyword>
<dbReference type="InterPro" id="IPR001878">
    <property type="entry name" value="Znf_CCHC"/>
</dbReference>
<evidence type="ECO:0000313" key="4">
    <source>
        <dbReference type="EMBL" id="CAF1575393.1"/>
    </source>
</evidence>
<dbReference type="EMBL" id="CAJNOW010010041">
    <property type="protein sequence ID" value="CAF1575393.1"/>
    <property type="molecule type" value="Genomic_DNA"/>
</dbReference>
<accession>A0A815YXI2</accession>
<dbReference type="Gene3D" id="4.10.60.10">
    <property type="entry name" value="Zinc finger, CCHC-type"/>
    <property type="match status" value="1"/>
</dbReference>
<keyword evidence="1" id="KW-0862">Zinc</keyword>
<dbReference type="OrthoDB" id="10023651at2759"/>
<sequence length="498" mass="57728">MPSTRTNLNLTKTSIHDHLLTRNNEPDLKMNQYHEQNISEVTHSPLTSTNTSSQVNNTSMNNDDGQLLLKSSIDCQHSMVHENNNNDQKLTPTIVNNYQWNQVLDIPPFSGEITDDAGKWLDQVLAYIEQKRLSPSEQRDLAASKLGGAALLWYRINRLQILDMQIFIHQFLMKYNSSQTSMSNINSTAKVIPDIDESHETTPVVTQTIQQHDNGFKLGTEINGNTEMLFKSESPLQVLQSAKNEKVKLLPNFSGSENSAHWIKHLEQTAKALRLNEKQIYELAIIKLTGPAQEWFYHQDDDIFSWTFFKEIFLHAFPPPIQPTNIDYLAQLLSRKQGDNEPVGKFVQDINRLCLKLDHKISEQDKLQFLRRGLRPQLQHHALSISSVQEFLTMMQQHEQIEKEKLTKNQSGFSFRSSPYLSSRPHQTHFNYQQENHSTHDISSDRRNPYIGPNIQQQQQDNNYRLCYQCNKPGHFQRDCPDINPTQEHQQHFQQRGH</sequence>
<dbReference type="PANTHER" id="PTHR33223:SF6">
    <property type="entry name" value="CCHC-TYPE DOMAIN-CONTAINING PROTEIN"/>
    <property type="match status" value="1"/>
</dbReference>
<dbReference type="GO" id="GO:0003676">
    <property type="term" value="F:nucleic acid binding"/>
    <property type="evidence" value="ECO:0007669"/>
    <property type="project" value="InterPro"/>
</dbReference>
<dbReference type="Pfam" id="PF00098">
    <property type="entry name" value="zf-CCHC"/>
    <property type="match status" value="1"/>
</dbReference>
<dbReference type="PROSITE" id="PS50158">
    <property type="entry name" value="ZF_CCHC"/>
    <property type="match status" value="1"/>
</dbReference>
<dbReference type="PANTHER" id="PTHR33223">
    <property type="entry name" value="CCHC-TYPE DOMAIN-CONTAINING PROTEIN"/>
    <property type="match status" value="1"/>
</dbReference>
<evidence type="ECO:0000259" key="3">
    <source>
        <dbReference type="PROSITE" id="PS50158"/>
    </source>
</evidence>
<evidence type="ECO:0000256" key="2">
    <source>
        <dbReference type="SAM" id="MobiDB-lite"/>
    </source>
</evidence>
<dbReference type="SUPFAM" id="SSF57756">
    <property type="entry name" value="Retrovirus zinc finger-like domains"/>
    <property type="match status" value="1"/>
</dbReference>
<evidence type="ECO:0000313" key="5">
    <source>
        <dbReference type="Proteomes" id="UP000663834"/>
    </source>
</evidence>
<proteinExistence type="predicted"/>
<dbReference type="Proteomes" id="UP000663834">
    <property type="component" value="Unassembled WGS sequence"/>
</dbReference>
<gene>
    <name evidence="4" type="ORF">KQP761_LOCUS19592</name>
</gene>
<organism evidence="4 5">
    <name type="scientific">Rotaria magnacalcarata</name>
    <dbReference type="NCBI Taxonomy" id="392030"/>
    <lineage>
        <taxon>Eukaryota</taxon>
        <taxon>Metazoa</taxon>
        <taxon>Spiralia</taxon>
        <taxon>Gnathifera</taxon>
        <taxon>Rotifera</taxon>
        <taxon>Eurotatoria</taxon>
        <taxon>Bdelloidea</taxon>
        <taxon>Philodinida</taxon>
        <taxon>Philodinidae</taxon>
        <taxon>Rotaria</taxon>
    </lineage>
</organism>
<keyword evidence="1" id="KW-0863">Zinc-finger</keyword>
<dbReference type="GO" id="GO:0008270">
    <property type="term" value="F:zinc ion binding"/>
    <property type="evidence" value="ECO:0007669"/>
    <property type="project" value="UniProtKB-KW"/>
</dbReference>
<feature type="compositionally biased region" description="Polar residues" evidence="2">
    <location>
        <begin position="484"/>
        <end position="498"/>
    </location>
</feature>
<dbReference type="Pfam" id="PF03732">
    <property type="entry name" value="Retrotrans_gag"/>
    <property type="match status" value="1"/>
</dbReference>
<evidence type="ECO:0000256" key="1">
    <source>
        <dbReference type="PROSITE-ProRule" id="PRU00047"/>
    </source>
</evidence>
<name>A0A815YXI2_9BILA</name>
<dbReference type="SMART" id="SM00343">
    <property type="entry name" value="ZnF_C2HC"/>
    <property type="match status" value="1"/>
</dbReference>
<reference evidence="4" key="1">
    <citation type="submission" date="2021-02" db="EMBL/GenBank/DDBJ databases">
        <authorList>
            <person name="Nowell W R."/>
        </authorList>
    </citation>
    <scope>NUCLEOTIDE SEQUENCE</scope>
</reference>